<keyword evidence="1" id="KW-0808">Transferase</keyword>
<keyword evidence="10" id="KW-1185">Reference proteome</keyword>
<dbReference type="InterPro" id="IPR036597">
    <property type="entry name" value="Fido-like_dom_sf"/>
</dbReference>
<reference evidence="9 10" key="1">
    <citation type="submission" date="2022-04" db="EMBL/GenBank/DDBJ databases">
        <title>Human microbiome associated bacterial genomes.</title>
        <authorList>
            <person name="Sandstrom S."/>
            <person name="Salamzade R."/>
            <person name="Kalan L.R."/>
        </authorList>
    </citation>
    <scope>NUCLEOTIDE SEQUENCE [LARGE SCALE GENOMIC DNA]</scope>
    <source>
        <strain evidence="10">p3-SID1799</strain>
    </source>
</reference>
<organism evidence="9 10">
    <name type="scientific">Pseudoclavibacter albus</name>
    <dbReference type="NCBI Taxonomy" id="272241"/>
    <lineage>
        <taxon>Bacteria</taxon>
        <taxon>Bacillati</taxon>
        <taxon>Actinomycetota</taxon>
        <taxon>Actinomycetes</taxon>
        <taxon>Micrococcales</taxon>
        <taxon>Microbacteriaceae</taxon>
        <taxon>Pseudoclavibacter</taxon>
    </lineage>
</organism>
<dbReference type="PROSITE" id="PS51459">
    <property type="entry name" value="FIDO"/>
    <property type="match status" value="1"/>
</dbReference>
<evidence type="ECO:0000256" key="4">
    <source>
        <dbReference type="ARBA" id="ARBA00022840"/>
    </source>
</evidence>
<keyword evidence="2" id="KW-0548">Nucleotidyltransferase</keyword>
<evidence type="ECO:0000256" key="6">
    <source>
        <dbReference type="ARBA" id="ARBA00047939"/>
    </source>
</evidence>
<evidence type="ECO:0000313" key="10">
    <source>
        <dbReference type="Proteomes" id="UP001525379"/>
    </source>
</evidence>
<evidence type="ECO:0000256" key="5">
    <source>
        <dbReference type="ARBA" id="ARBA00034531"/>
    </source>
</evidence>
<evidence type="ECO:0000313" key="9">
    <source>
        <dbReference type="EMBL" id="MCT2042234.1"/>
    </source>
</evidence>
<evidence type="ECO:0000256" key="2">
    <source>
        <dbReference type="ARBA" id="ARBA00022695"/>
    </source>
</evidence>
<sequence>MAAHPIRGAFDYGHFKAIHRYLFQDVYEWAGEERVGPDTFMTKDGHAYHPGGPALTEAANTEFRRLAANDVLRGLDHATFVRELAEVWGELNVIHSFREGNTRTQMVFFAQLCEQAGYELDVGQFEIGSQVRDDFVAARFHSQDTGSNARLAATLARVVHRSR</sequence>
<dbReference type="Pfam" id="PF02661">
    <property type="entry name" value="Fic"/>
    <property type="match status" value="1"/>
</dbReference>
<evidence type="ECO:0000256" key="7">
    <source>
        <dbReference type="ARBA" id="ARBA00048696"/>
    </source>
</evidence>
<feature type="domain" description="Fido" evidence="8">
    <location>
        <begin position="10"/>
        <end position="157"/>
    </location>
</feature>
<comment type="catalytic activity">
    <reaction evidence="7">
        <text>L-tyrosyl-[protein] + ATP = O-(5'-adenylyl)-L-tyrosyl-[protein] + diphosphate</text>
        <dbReference type="Rhea" id="RHEA:54288"/>
        <dbReference type="Rhea" id="RHEA-COMP:10136"/>
        <dbReference type="Rhea" id="RHEA-COMP:13846"/>
        <dbReference type="ChEBI" id="CHEBI:30616"/>
        <dbReference type="ChEBI" id="CHEBI:33019"/>
        <dbReference type="ChEBI" id="CHEBI:46858"/>
        <dbReference type="ChEBI" id="CHEBI:83624"/>
        <dbReference type="EC" id="2.7.7.108"/>
    </reaction>
</comment>
<gene>
    <name evidence="9" type="ORF">M3D15_02600</name>
</gene>
<accession>A0ABT2HV83</accession>
<dbReference type="EC" id="2.7.7.108" evidence="5"/>
<comment type="caution">
    <text evidence="9">The sequence shown here is derived from an EMBL/GenBank/DDBJ whole genome shotgun (WGS) entry which is preliminary data.</text>
</comment>
<comment type="catalytic activity">
    <reaction evidence="6">
        <text>L-threonyl-[protein] + ATP = 3-O-(5'-adenylyl)-L-threonyl-[protein] + diphosphate</text>
        <dbReference type="Rhea" id="RHEA:54292"/>
        <dbReference type="Rhea" id="RHEA-COMP:11060"/>
        <dbReference type="Rhea" id="RHEA-COMP:13847"/>
        <dbReference type="ChEBI" id="CHEBI:30013"/>
        <dbReference type="ChEBI" id="CHEBI:30616"/>
        <dbReference type="ChEBI" id="CHEBI:33019"/>
        <dbReference type="ChEBI" id="CHEBI:138113"/>
        <dbReference type="EC" id="2.7.7.108"/>
    </reaction>
</comment>
<evidence type="ECO:0000259" key="8">
    <source>
        <dbReference type="PROSITE" id="PS51459"/>
    </source>
</evidence>
<dbReference type="EMBL" id="JALXSQ010000006">
    <property type="protein sequence ID" value="MCT2042234.1"/>
    <property type="molecule type" value="Genomic_DNA"/>
</dbReference>
<evidence type="ECO:0000256" key="3">
    <source>
        <dbReference type="ARBA" id="ARBA00022741"/>
    </source>
</evidence>
<dbReference type="Proteomes" id="UP001525379">
    <property type="component" value="Unassembled WGS sequence"/>
</dbReference>
<keyword evidence="4" id="KW-0067">ATP-binding</keyword>
<dbReference type="Gene3D" id="1.10.3290.10">
    <property type="entry name" value="Fido-like domain"/>
    <property type="match status" value="1"/>
</dbReference>
<dbReference type="SUPFAM" id="SSF140931">
    <property type="entry name" value="Fic-like"/>
    <property type="match status" value="1"/>
</dbReference>
<keyword evidence="3" id="KW-0547">Nucleotide-binding</keyword>
<dbReference type="PANTHER" id="PTHR39560">
    <property type="entry name" value="PROTEIN ADENYLYLTRANSFERASE FIC-RELATED"/>
    <property type="match status" value="1"/>
</dbReference>
<dbReference type="RefSeq" id="WP_260103836.1">
    <property type="nucleotide sequence ID" value="NZ_JALXSQ010000006.1"/>
</dbReference>
<dbReference type="PANTHER" id="PTHR39560:SF1">
    <property type="entry name" value="PROTEIN ADENYLYLTRANSFERASE FIC-RELATED"/>
    <property type="match status" value="1"/>
</dbReference>
<protein>
    <recommendedName>
        <fullName evidence="5">protein adenylyltransferase</fullName>
        <ecNumber evidence="5">2.7.7.108</ecNumber>
    </recommendedName>
</protein>
<evidence type="ECO:0000256" key="1">
    <source>
        <dbReference type="ARBA" id="ARBA00022679"/>
    </source>
</evidence>
<proteinExistence type="predicted"/>
<dbReference type="InterPro" id="IPR003812">
    <property type="entry name" value="Fido"/>
</dbReference>
<name>A0ABT2HV83_9MICO</name>